<evidence type="ECO:0000256" key="1">
    <source>
        <dbReference type="ARBA" id="ARBA00022679"/>
    </source>
</evidence>
<accession>A0LGY1</accession>
<organism evidence="5 6">
    <name type="scientific">Syntrophobacter fumaroxidans (strain DSM 10017 / MPOB)</name>
    <dbReference type="NCBI Taxonomy" id="335543"/>
    <lineage>
        <taxon>Bacteria</taxon>
        <taxon>Pseudomonadati</taxon>
        <taxon>Thermodesulfobacteriota</taxon>
        <taxon>Syntrophobacteria</taxon>
        <taxon>Syntrophobacterales</taxon>
        <taxon>Syntrophobacteraceae</taxon>
        <taxon>Syntrophobacter</taxon>
    </lineage>
</organism>
<proteinExistence type="predicted"/>
<reference evidence="5 6" key="1">
    <citation type="submission" date="2006-10" db="EMBL/GenBank/DDBJ databases">
        <title>Complete sequence of Syntrophobacter fumaroxidans MPOB.</title>
        <authorList>
            <consortium name="US DOE Joint Genome Institute"/>
            <person name="Copeland A."/>
            <person name="Lucas S."/>
            <person name="Lapidus A."/>
            <person name="Barry K."/>
            <person name="Detter J.C."/>
            <person name="Glavina del Rio T."/>
            <person name="Hammon N."/>
            <person name="Israni S."/>
            <person name="Pitluck S."/>
            <person name="Goltsman E.G."/>
            <person name="Martinez M."/>
            <person name="Schmutz J."/>
            <person name="Larimer F."/>
            <person name="Land M."/>
            <person name="Hauser L."/>
            <person name="Kyrpides N."/>
            <person name="Kim E."/>
            <person name="Boone D.R."/>
            <person name="Brockman F."/>
            <person name="Culley D."/>
            <person name="Ferry J."/>
            <person name="Gunsalus R."/>
            <person name="McInerney M.J."/>
            <person name="Morrison M."/>
            <person name="Plugge C."/>
            <person name="Rohlin L."/>
            <person name="Scholten J."/>
            <person name="Sieber J."/>
            <person name="Stams A.J.M."/>
            <person name="Worm P."/>
            <person name="Henstra A.M."/>
            <person name="Richardson P."/>
        </authorList>
    </citation>
    <scope>NUCLEOTIDE SEQUENCE [LARGE SCALE GENOMIC DNA]</scope>
    <source>
        <strain evidence="6">DSM 10017 / MPOB</strain>
    </source>
</reference>
<dbReference type="HOGENOM" id="CLU_110672_0_0_7"/>
<evidence type="ECO:0000256" key="3">
    <source>
        <dbReference type="SAM" id="Phobius"/>
    </source>
</evidence>
<keyword evidence="3" id="KW-1133">Transmembrane helix</keyword>
<protein>
    <submittedName>
        <fullName evidence="5">GCN5-related N-acetyltransferase</fullName>
    </submittedName>
</protein>
<keyword evidence="6" id="KW-1185">Reference proteome</keyword>
<dbReference type="Pfam" id="PF00583">
    <property type="entry name" value="Acetyltransf_1"/>
    <property type="match status" value="1"/>
</dbReference>
<name>A0LGY1_SYNFM</name>
<dbReference type="PROSITE" id="PS51186">
    <property type="entry name" value="GNAT"/>
    <property type="match status" value="1"/>
</dbReference>
<dbReference type="AlphaFoldDB" id="A0LGY1"/>
<keyword evidence="3" id="KW-0472">Membrane</keyword>
<dbReference type="STRING" id="335543.Sfum_0988"/>
<feature type="domain" description="N-acetyltransferase" evidence="4">
    <location>
        <begin position="16"/>
        <end position="163"/>
    </location>
</feature>
<dbReference type="InterPro" id="IPR050832">
    <property type="entry name" value="Bact_Acetyltransf"/>
</dbReference>
<keyword evidence="3" id="KW-0812">Transmembrane</keyword>
<dbReference type="RefSeq" id="WP_011697854.1">
    <property type="nucleotide sequence ID" value="NC_008554.1"/>
</dbReference>
<sequence length="188" mass="21958">MEAEDSQETKKKKPNVVIRPMEIDDLAKVFHLGEKLFTAREVPNLYRTWDEYEVIALFQGDAEYCLVAEIEEEMVGFALGTTVTKSHSAWRYGYLVWLGVVPAYHGMGIASRLFNRFRDLMLESGVRMLLVDSEADNLPALRFFRKMGFRHPQQHIYLALNLDPRLRRIREKKTDGRQDGRYKLDDDD</sequence>
<dbReference type="InterPro" id="IPR016181">
    <property type="entry name" value="Acyl_CoA_acyltransferase"/>
</dbReference>
<dbReference type="CDD" id="cd04301">
    <property type="entry name" value="NAT_SF"/>
    <property type="match status" value="1"/>
</dbReference>
<dbReference type="PANTHER" id="PTHR43877:SF2">
    <property type="entry name" value="AMINOALKYLPHOSPHONATE N-ACETYLTRANSFERASE-RELATED"/>
    <property type="match status" value="1"/>
</dbReference>
<dbReference type="PANTHER" id="PTHR43877">
    <property type="entry name" value="AMINOALKYLPHOSPHONATE N-ACETYLTRANSFERASE-RELATED-RELATED"/>
    <property type="match status" value="1"/>
</dbReference>
<dbReference type="GO" id="GO:0016747">
    <property type="term" value="F:acyltransferase activity, transferring groups other than amino-acyl groups"/>
    <property type="evidence" value="ECO:0007669"/>
    <property type="project" value="InterPro"/>
</dbReference>
<dbReference type="Proteomes" id="UP000001784">
    <property type="component" value="Chromosome"/>
</dbReference>
<evidence type="ECO:0000313" key="5">
    <source>
        <dbReference type="EMBL" id="ABK16683.1"/>
    </source>
</evidence>
<evidence type="ECO:0000313" key="6">
    <source>
        <dbReference type="Proteomes" id="UP000001784"/>
    </source>
</evidence>
<dbReference type="FunCoup" id="A0LGY1">
    <property type="interactions" value="119"/>
</dbReference>
<dbReference type="eggNOG" id="COG0456">
    <property type="taxonomic scope" value="Bacteria"/>
</dbReference>
<dbReference type="InterPro" id="IPR000182">
    <property type="entry name" value="GNAT_dom"/>
</dbReference>
<dbReference type="EMBL" id="CP000478">
    <property type="protein sequence ID" value="ABK16683.1"/>
    <property type="molecule type" value="Genomic_DNA"/>
</dbReference>
<keyword evidence="2" id="KW-0012">Acyltransferase</keyword>
<dbReference type="SUPFAM" id="SSF55729">
    <property type="entry name" value="Acyl-CoA N-acyltransferases (Nat)"/>
    <property type="match status" value="1"/>
</dbReference>
<evidence type="ECO:0000256" key="2">
    <source>
        <dbReference type="ARBA" id="ARBA00023315"/>
    </source>
</evidence>
<keyword evidence="1 5" id="KW-0808">Transferase</keyword>
<gene>
    <name evidence="5" type="ordered locus">Sfum_0988</name>
</gene>
<dbReference type="Gene3D" id="3.40.630.30">
    <property type="match status" value="1"/>
</dbReference>
<dbReference type="KEGG" id="sfu:Sfum_0988"/>
<dbReference type="InParanoid" id="A0LGY1"/>
<feature type="transmembrane region" description="Helical" evidence="3">
    <location>
        <begin position="94"/>
        <end position="114"/>
    </location>
</feature>
<evidence type="ECO:0000259" key="4">
    <source>
        <dbReference type="PROSITE" id="PS51186"/>
    </source>
</evidence>